<dbReference type="Gene3D" id="1.20.1290.10">
    <property type="entry name" value="AhpD-like"/>
    <property type="match status" value="1"/>
</dbReference>
<dbReference type="EMBL" id="LDWR01000055">
    <property type="protein sequence ID" value="KML48686.1"/>
    <property type="molecule type" value="Genomic_DNA"/>
</dbReference>
<comment type="caution">
    <text evidence="2">The sequence shown here is derived from an EMBL/GenBank/DDBJ whole genome shotgun (WGS) entry which is preliminary data.</text>
</comment>
<dbReference type="PANTHER" id="PTHR33570:SF10">
    <property type="entry name" value="GAMMA-CARBOXYMUCONOLACTONE DECARBOXYLASE"/>
    <property type="match status" value="1"/>
</dbReference>
<accession>A0A0J5WME7</accession>
<dbReference type="Proteomes" id="UP000036338">
    <property type="component" value="Unassembled WGS sequence"/>
</dbReference>
<dbReference type="InterPro" id="IPR029032">
    <property type="entry name" value="AhpD-like"/>
</dbReference>
<dbReference type="SUPFAM" id="SSF69118">
    <property type="entry name" value="AhpD-like"/>
    <property type="match status" value="1"/>
</dbReference>
<proteinExistence type="predicted"/>
<sequence length="151" mass="16315">MTQPLLPRDDTYARGLALFEHLHGAHSGKDLAESRETLCPDFLTMTMQWAFAGVLDRPGLDLATRELVVISSCVTLGYALPQLRAHVEAALVAGATREQIIETILQTMFYAGGAAVNNALGVVAEVFAAAPDTDELKTPNPVPQNDRARTR</sequence>
<evidence type="ECO:0000313" key="2">
    <source>
        <dbReference type="EMBL" id="KML48686.1"/>
    </source>
</evidence>
<organism evidence="2 3">
    <name type="scientific">Burkholderia cepacia</name>
    <name type="common">Pseudomonas cepacia</name>
    <dbReference type="NCBI Taxonomy" id="292"/>
    <lineage>
        <taxon>Bacteria</taxon>
        <taxon>Pseudomonadati</taxon>
        <taxon>Pseudomonadota</taxon>
        <taxon>Betaproteobacteria</taxon>
        <taxon>Burkholderiales</taxon>
        <taxon>Burkholderiaceae</taxon>
        <taxon>Burkholderia</taxon>
        <taxon>Burkholderia cepacia complex</taxon>
    </lineage>
</organism>
<dbReference type="Pfam" id="PF02627">
    <property type="entry name" value="CMD"/>
    <property type="match status" value="1"/>
</dbReference>
<dbReference type="AlphaFoldDB" id="A0A0J5WME7"/>
<dbReference type="PANTHER" id="PTHR33570">
    <property type="entry name" value="4-CARBOXYMUCONOLACTONE DECARBOXYLASE FAMILY PROTEIN"/>
    <property type="match status" value="1"/>
</dbReference>
<feature type="domain" description="Carboxymuconolactone decarboxylase-like" evidence="1">
    <location>
        <begin position="40"/>
        <end position="125"/>
    </location>
</feature>
<name>A0A0J5WME7_BURCE</name>
<dbReference type="GO" id="GO:0051920">
    <property type="term" value="F:peroxiredoxin activity"/>
    <property type="evidence" value="ECO:0007669"/>
    <property type="project" value="InterPro"/>
</dbReference>
<evidence type="ECO:0000259" key="1">
    <source>
        <dbReference type="Pfam" id="PF02627"/>
    </source>
</evidence>
<dbReference type="InterPro" id="IPR003779">
    <property type="entry name" value="CMD-like"/>
</dbReference>
<protein>
    <recommendedName>
        <fullName evidence="1">Carboxymuconolactone decarboxylase-like domain-containing protein</fullName>
    </recommendedName>
</protein>
<dbReference type="InterPro" id="IPR052512">
    <property type="entry name" value="4CMD/NDH-1_regulator"/>
</dbReference>
<gene>
    <name evidence="2" type="ORF">VL15_28960</name>
</gene>
<dbReference type="RefSeq" id="WP_048250121.1">
    <property type="nucleotide sequence ID" value="NZ_LDWR01000055.1"/>
</dbReference>
<reference evidence="2 3" key="1">
    <citation type="submission" date="2015-05" db="EMBL/GenBank/DDBJ databases">
        <title>Draft genome of Burkholderia cepacia LK29.</title>
        <authorList>
            <person name="Chan X.Y."/>
        </authorList>
    </citation>
    <scope>NUCLEOTIDE SEQUENCE [LARGE SCALE GENOMIC DNA]</scope>
    <source>
        <strain evidence="2 3">LK29</strain>
    </source>
</reference>
<evidence type="ECO:0000313" key="3">
    <source>
        <dbReference type="Proteomes" id="UP000036338"/>
    </source>
</evidence>